<gene>
    <name evidence="2" type="ORF">CR201_G0052651</name>
</gene>
<protein>
    <submittedName>
        <fullName evidence="2">JPT2 isoform 9</fullName>
    </submittedName>
</protein>
<evidence type="ECO:0000256" key="1">
    <source>
        <dbReference type="SAM" id="MobiDB-lite"/>
    </source>
</evidence>
<dbReference type="EMBL" id="NDHI03003728">
    <property type="protein sequence ID" value="PNJ05063.1"/>
    <property type="molecule type" value="Genomic_DNA"/>
</dbReference>
<sequence>MFQGPHSEGGRAGSRKWRLLTGSLASTSPSLLSGQGPWAPLQRSAGTRLASGGHEAPRRRIEQSFWKSRRSYSFQQA</sequence>
<evidence type="ECO:0000313" key="2">
    <source>
        <dbReference type="EMBL" id="PNJ05063.1"/>
    </source>
</evidence>
<reference evidence="2" key="1">
    <citation type="submission" date="2017-12" db="EMBL/GenBank/DDBJ databases">
        <title>High-resolution comparative analysis of great ape genomes.</title>
        <authorList>
            <person name="Pollen A."/>
            <person name="Hastie A."/>
            <person name="Hormozdiari F."/>
            <person name="Dougherty M."/>
            <person name="Liu R."/>
            <person name="Chaisson M."/>
            <person name="Hoppe E."/>
            <person name="Hill C."/>
            <person name="Pang A."/>
            <person name="Hillier L."/>
            <person name="Baker C."/>
            <person name="Armstrong J."/>
            <person name="Shendure J."/>
            <person name="Paten B."/>
            <person name="Wilson R."/>
            <person name="Chao H."/>
            <person name="Schneider V."/>
            <person name="Ventura M."/>
            <person name="Kronenberg Z."/>
            <person name="Murali S."/>
            <person name="Gordon D."/>
            <person name="Cantsilieris S."/>
            <person name="Munson K."/>
            <person name="Nelson B."/>
            <person name="Raja A."/>
            <person name="Underwood J."/>
            <person name="Diekhans M."/>
            <person name="Fiddes I."/>
            <person name="Haussler D."/>
            <person name="Eichler E."/>
        </authorList>
    </citation>
    <scope>NUCLEOTIDE SEQUENCE [LARGE SCALE GENOMIC DNA]</scope>
    <source>
        <strain evidence="2">Susie</strain>
    </source>
</reference>
<organism evidence="2">
    <name type="scientific">Pongo abelii</name>
    <name type="common">Sumatran orangutan</name>
    <name type="synonym">Pongo pygmaeus abelii</name>
    <dbReference type="NCBI Taxonomy" id="9601"/>
    <lineage>
        <taxon>Eukaryota</taxon>
        <taxon>Metazoa</taxon>
        <taxon>Chordata</taxon>
        <taxon>Craniata</taxon>
        <taxon>Vertebrata</taxon>
        <taxon>Euteleostomi</taxon>
        <taxon>Mammalia</taxon>
        <taxon>Eutheria</taxon>
        <taxon>Euarchontoglires</taxon>
        <taxon>Primates</taxon>
        <taxon>Haplorrhini</taxon>
        <taxon>Catarrhini</taxon>
        <taxon>Hominidae</taxon>
        <taxon>Pongo</taxon>
    </lineage>
</organism>
<accession>A0A2J8R973</accession>
<feature type="region of interest" description="Disordered" evidence="1">
    <location>
        <begin position="27"/>
        <end position="62"/>
    </location>
</feature>
<dbReference type="AlphaFoldDB" id="A0A2J8R973"/>
<name>A0A2J8R973_PONAB</name>
<proteinExistence type="predicted"/>
<comment type="caution">
    <text evidence="2">The sequence shown here is derived from an EMBL/GenBank/DDBJ whole genome shotgun (WGS) entry which is preliminary data.</text>
</comment>